<evidence type="ECO:0000256" key="6">
    <source>
        <dbReference type="ARBA" id="ARBA00022692"/>
    </source>
</evidence>
<dbReference type="InterPro" id="IPR023299">
    <property type="entry name" value="ATPase_P-typ_cyto_dom_N"/>
</dbReference>
<evidence type="ECO:0000256" key="10">
    <source>
        <dbReference type="ARBA" id="ARBA00023136"/>
    </source>
</evidence>
<dbReference type="InterPro" id="IPR036163">
    <property type="entry name" value="HMA_dom_sf"/>
</dbReference>
<evidence type="ECO:0000256" key="5">
    <source>
        <dbReference type="ARBA" id="ARBA00022553"/>
    </source>
</evidence>
<dbReference type="InterPro" id="IPR059000">
    <property type="entry name" value="ATPase_P-type_domA"/>
</dbReference>
<dbReference type="AlphaFoldDB" id="A0A4U8TCC5"/>
<evidence type="ECO:0000256" key="12">
    <source>
        <dbReference type="ARBA" id="ARBA00047308"/>
    </source>
</evidence>
<dbReference type="OrthoDB" id="2490525at2"/>
<dbReference type="SUPFAM" id="SSF81653">
    <property type="entry name" value="Calcium ATPase, transduction domain A"/>
    <property type="match status" value="1"/>
</dbReference>
<dbReference type="PROSITE" id="PS00154">
    <property type="entry name" value="ATPASE_E1_E2"/>
    <property type="match status" value="1"/>
</dbReference>
<keyword evidence="13" id="KW-0479">Metal-binding</keyword>
<keyword evidence="7 13" id="KW-0547">Nucleotide-binding</keyword>
<keyword evidence="15" id="KW-0378">Hydrolase</keyword>
<evidence type="ECO:0000256" key="2">
    <source>
        <dbReference type="ARBA" id="ARBA00004236"/>
    </source>
</evidence>
<dbReference type="PRINTS" id="PR00119">
    <property type="entry name" value="CATATPASE"/>
</dbReference>
<dbReference type="GO" id="GO:0005886">
    <property type="term" value="C:plasma membrane"/>
    <property type="evidence" value="ECO:0007669"/>
    <property type="project" value="UniProtKB-SubCell"/>
</dbReference>
<dbReference type="InterPro" id="IPR018303">
    <property type="entry name" value="ATPase_P-typ_P_site"/>
</dbReference>
<dbReference type="InterPro" id="IPR008250">
    <property type="entry name" value="ATPase_P-typ_transduc_dom_A_sf"/>
</dbReference>
<dbReference type="RefSeq" id="WP_052058047.1">
    <property type="nucleotide sequence ID" value="NZ_JRPR02000002.1"/>
</dbReference>
<accession>A0A4U8TCC5</accession>
<keyword evidence="16" id="KW-1185">Reference proteome</keyword>
<dbReference type="InterPro" id="IPR001757">
    <property type="entry name" value="P_typ_ATPase"/>
</dbReference>
<evidence type="ECO:0000256" key="13">
    <source>
        <dbReference type="RuleBase" id="RU362081"/>
    </source>
</evidence>
<dbReference type="Gene3D" id="3.30.70.100">
    <property type="match status" value="1"/>
</dbReference>
<keyword evidence="5" id="KW-0597">Phosphoprotein</keyword>
<evidence type="ECO:0000256" key="11">
    <source>
        <dbReference type="ARBA" id="ARBA00039097"/>
    </source>
</evidence>
<dbReference type="InterPro" id="IPR036412">
    <property type="entry name" value="HAD-like_sf"/>
</dbReference>
<dbReference type="EMBL" id="JRPR02000002">
    <property type="protein sequence ID" value="TLD96898.1"/>
    <property type="molecule type" value="Genomic_DNA"/>
</dbReference>
<reference evidence="15 16" key="1">
    <citation type="journal article" date="2014" name="Genome Announc.">
        <title>Draft genome sequences of eight enterohepatic helicobacter species isolated from both laboratory and wild rodents.</title>
        <authorList>
            <person name="Sheh A."/>
            <person name="Shen Z."/>
            <person name="Fox J.G."/>
        </authorList>
    </citation>
    <scope>NUCLEOTIDE SEQUENCE [LARGE SCALE GENOMIC DNA]</scope>
    <source>
        <strain evidence="15 16">MIT 09-6949</strain>
    </source>
</reference>
<dbReference type="Pfam" id="PF00403">
    <property type="entry name" value="HMA"/>
    <property type="match status" value="1"/>
</dbReference>
<dbReference type="CDD" id="cd00371">
    <property type="entry name" value="HMA"/>
    <property type="match status" value="1"/>
</dbReference>
<dbReference type="Pfam" id="PF00702">
    <property type="entry name" value="Hydrolase"/>
    <property type="match status" value="1"/>
</dbReference>
<feature type="transmembrane region" description="Helical" evidence="13">
    <location>
        <begin position="319"/>
        <end position="338"/>
    </location>
</feature>
<evidence type="ECO:0000259" key="14">
    <source>
        <dbReference type="PROSITE" id="PS50846"/>
    </source>
</evidence>
<dbReference type="InterPro" id="IPR023298">
    <property type="entry name" value="ATPase_P-typ_TM_dom_sf"/>
</dbReference>
<evidence type="ECO:0000313" key="15">
    <source>
        <dbReference type="EMBL" id="TLD96898.1"/>
    </source>
</evidence>
<dbReference type="SUPFAM" id="SSF81665">
    <property type="entry name" value="Calcium ATPase, transmembrane domain M"/>
    <property type="match status" value="1"/>
</dbReference>
<dbReference type="PRINTS" id="PR00941">
    <property type="entry name" value="CDATPASE"/>
</dbReference>
<dbReference type="GO" id="GO:0016463">
    <property type="term" value="F:P-type zinc transporter activity"/>
    <property type="evidence" value="ECO:0007669"/>
    <property type="project" value="UniProtKB-EC"/>
</dbReference>
<protein>
    <recommendedName>
        <fullName evidence="11">P-type Zn(2+) transporter</fullName>
        <ecNumber evidence="11">7.2.2.12</ecNumber>
    </recommendedName>
</protein>
<dbReference type="Proteomes" id="UP000029733">
    <property type="component" value="Unassembled WGS sequence"/>
</dbReference>
<comment type="similarity">
    <text evidence="3 13">Belongs to the cation transport ATPase (P-type) (TC 3.A.3) family. Type IB subfamily.</text>
</comment>
<keyword evidence="10 13" id="KW-0472">Membrane</keyword>
<dbReference type="GO" id="GO:0046872">
    <property type="term" value="F:metal ion binding"/>
    <property type="evidence" value="ECO:0007669"/>
    <property type="project" value="UniProtKB-KW"/>
</dbReference>
<keyword evidence="8 13" id="KW-0067">ATP-binding</keyword>
<feature type="transmembrane region" description="Helical" evidence="13">
    <location>
        <begin position="350"/>
        <end position="371"/>
    </location>
</feature>
<feature type="domain" description="HMA" evidence="14">
    <location>
        <begin position="5"/>
        <end position="67"/>
    </location>
</feature>
<gene>
    <name evidence="15" type="primary">cadA</name>
    <name evidence="15" type="ORF">LS71_004720</name>
</gene>
<dbReference type="InterPro" id="IPR006121">
    <property type="entry name" value="HMA_dom"/>
</dbReference>
<evidence type="ECO:0000256" key="4">
    <source>
        <dbReference type="ARBA" id="ARBA00022475"/>
    </source>
</evidence>
<dbReference type="EC" id="7.2.2.12" evidence="11"/>
<feature type="transmembrane region" description="Helical" evidence="13">
    <location>
        <begin position="116"/>
        <end position="134"/>
    </location>
</feature>
<dbReference type="Gene3D" id="3.40.50.1000">
    <property type="entry name" value="HAD superfamily/HAD-like"/>
    <property type="match status" value="1"/>
</dbReference>
<evidence type="ECO:0000256" key="8">
    <source>
        <dbReference type="ARBA" id="ARBA00022840"/>
    </source>
</evidence>
<dbReference type="InterPro" id="IPR027256">
    <property type="entry name" value="P-typ_ATPase_IB"/>
</dbReference>
<evidence type="ECO:0000256" key="3">
    <source>
        <dbReference type="ARBA" id="ARBA00006024"/>
    </source>
</evidence>
<dbReference type="NCBIfam" id="TIGR01525">
    <property type="entry name" value="ATPase-IB_hvy"/>
    <property type="match status" value="1"/>
</dbReference>
<dbReference type="NCBIfam" id="TIGR01512">
    <property type="entry name" value="ATPase-IB2_Cd"/>
    <property type="match status" value="1"/>
</dbReference>
<dbReference type="GO" id="GO:0016887">
    <property type="term" value="F:ATP hydrolysis activity"/>
    <property type="evidence" value="ECO:0007669"/>
    <property type="project" value="InterPro"/>
</dbReference>
<dbReference type="Pfam" id="PF00122">
    <property type="entry name" value="E1-E2_ATPase"/>
    <property type="match status" value="1"/>
</dbReference>
<comment type="caution">
    <text evidence="15">The sequence shown here is derived from an EMBL/GenBank/DDBJ whole genome shotgun (WGS) entry which is preliminary data.</text>
</comment>
<evidence type="ECO:0000256" key="9">
    <source>
        <dbReference type="ARBA" id="ARBA00022989"/>
    </source>
</evidence>
<dbReference type="GO" id="GO:0015086">
    <property type="term" value="F:cadmium ion transmembrane transporter activity"/>
    <property type="evidence" value="ECO:0007669"/>
    <property type="project" value="TreeGrafter"/>
</dbReference>
<dbReference type="InterPro" id="IPR051014">
    <property type="entry name" value="Cation_Transport_ATPase_IB"/>
</dbReference>
<proteinExistence type="inferred from homology"/>
<keyword evidence="4 13" id="KW-1003">Cell membrane</keyword>
<dbReference type="InterPro" id="IPR023214">
    <property type="entry name" value="HAD_sf"/>
</dbReference>
<dbReference type="GO" id="GO:0005524">
    <property type="term" value="F:ATP binding"/>
    <property type="evidence" value="ECO:0007669"/>
    <property type="project" value="UniProtKB-UniRule"/>
</dbReference>
<dbReference type="PANTHER" id="PTHR48085">
    <property type="entry name" value="CADMIUM/ZINC-TRANSPORTING ATPASE HMA2-RELATED"/>
    <property type="match status" value="1"/>
</dbReference>
<feature type="transmembrane region" description="Helical" evidence="13">
    <location>
        <begin position="645"/>
        <end position="666"/>
    </location>
</feature>
<dbReference type="SUPFAM" id="SSF56784">
    <property type="entry name" value="HAD-like"/>
    <property type="match status" value="1"/>
</dbReference>
<dbReference type="PROSITE" id="PS50846">
    <property type="entry name" value="HMA_2"/>
    <property type="match status" value="1"/>
</dbReference>
<dbReference type="Gene3D" id="2.70.150.10">
    <property type="entry name" value="Calcium-transporting ATPase, cytoplasmic transduction domain A"/>
    <property type="match status" value="1"/>
</dbReference>
<comment type="subcellular location">
    <subcellularLocation>
        <location evidence="2 13">Cell membrane</location>
    </subcellularLocation>
    <subcellularLocation>
        <location evidence="1">Membrane</location>
        <topology evidence="1">Multi-pass membrane protein</topology>
    </subcellularLocation>
</comment>
<dbReference type="NCBIfam" id="TIGR01494">
    <property type="entry name" value="ATPase_P-type"/>
    <property type="match status" value="1"/>
</dbReference>
<keyword evidence="6 13" id="KW-0812">Transmembrane</keyword>
<dbReference type="PANTHER" id="PTHR48085:SF5">
    <property type="entry name" value="CADMIUM_ZINC-TRANSPORTING ATPASE HMA4-RELATED"/>
    <property type="match status" value="1"/>
</dbReference>
<comment type="catalytic activity">
    <reaction evidence="12">
        <text>Zn(2+)(in) + ATP + H2O = Zn(2+)(out) + ADP + phosphate + H(+)</text>
        <dbReference type="Rhea" id="RHEA:20621"/>
        <dbReference type="ChEBI" id="CHEBI:15377"/>
        <dbReference type="ChEBI" id="CHEBI:15378"/>
        <dbReference type="ChEBI" id="CHEBI:29105"/>
        <dbReference type="ChEBI" id="CHEBI:30616"/>
        <dbReference type="ChEBI" id="CHEBI:43474"/>
        <dbReference type="ChEBI" id="CHEBI:456216"/>
        <dbReference type="EC" id="7.2.2.12"/>
    </reaction>
</comment>
<keyword evidence="9 13" id="KW-1133">Transmembrane helix</keyword>
<feature type="transmembrane region" description="Helical" evidence="13">
    <location>
        <begin position="84"/>
        <end position="104"/>
    </location>
</feature>
<dbReference type="Gene3D" id="3.40.1110.10">
    <property type="entry name" value="Calcium-transporting ATPase, cytoplasmic domain N"/>
    <property type="match status" value="1"/>
</dbReference>
<name>A0A4U8TCC5_9HELI</name>
<evidence type="ECO:0000256" key="7">
    <source>
        <dbReference type="ARBA" id="ARBA00022741"/>
    </source>
</evidence>
<sequence length="712" mass="77377">MKQAQSYMFNISGVDCPNCAARIEEALNALSSTSRANLDFNTNTLYIDTCDIAAAKQTILNIEPQASLENAQDEKQDSTNSPHIYAELAYIGALLALFGVSMALKYMPIFAHIPAIVHMALLMCIYGVAGKPIFVATWRNLKNKIFFDENSLMLFATLAALCIGEISEAVAVMLFFRVGEFLESLAIQKSKNSIQSLLQVMPNIAHKKHNDTLIDLHPQALHIGDVIVVKVGEKIPTDGVVLKGKSYLDTRSINGESVPVGVNVGESVIAGAINTTALLEVRVEKPFADSHIAKIAKLTQEASANKATTQKLITRFARIYTPIIFALSLAIAIVPPLFNGQWHEWIYRGLVVMMISCPCALVIAVPLGYFASIGRASAQGILFKGSIYLESLALVKNIIFDKTGTLTEGTFEILSLQPSDNFTEQSLLELAACAEQNSNHPIATCIKKRFQPACKIESYKEISGQGIVLQCDKGQILCGNAALMQSFHITFAPIQSTHTIVYIAHNGIYAGYIIIGDKLKNHIKEDLRALKNCGIKHFAILSGDNENNVKALAKELNIESAYGNLLPAQKEQELAKLMQQWQGKSAFVGDGINDAVVLRRSDVGISINTGEHGNDISKESADIILQHTSLSSLVKALRIAKHTRAITWQNISFALLSKIALIILGIMGIADMWLAVFGDVGVALLALCNAMRPTLKLTLNAISNSALDSSRA</sequence>
<organism evidence="15 16">
    <name type="scientific">Helicobacter jaachi</name>
    <dbReference type="NCBI Taxonomy" id="1677920"/>
    <lineage>
        <taxon>Bacteria</taxon>
        <taxon>Pseudomonadati</taxon>
        <taxon>Campylobacterota</taxon>
        <taxon>Epsilonproteobacteria</taxon>
        <taxon>Campylobacterales</taxon>
        <taxon>Helicobacteraceae</taxon>
        <taxon>Helicobacter</taxon>
    </lineage>
</organism>
<evidence type="ECO:0000313" key="16">
    <source>
        <dbReference type="Proteomes" id="UP000029733"/>
    </source>
</evidence>
<dbReference type="SUPFAM" id="SSF55008">
    <property type="entry name" value="HMA, heavy metal-associated domain"/>
    <property type="match status" value="1"/>
</dbReference>
<evidence type="ECO:0000256" key="1">
    <source>
        <dbReference type="ARBA" id="ARBA00004141"/>
    </source>
</evidence>